<evidence type="ECO:0000256" key="1">
    <source>
        <dbReference type="ARBA" id="ARBA00022574"/>
    </source>
</evidence>
<feature type="repeat" description="WD" evidence="3">
    <location>
        <begin position="451"/>
        <end position="492"/>
    </location>
</feature>
<keyword evidence="6" id="KW-0472">Membrane</keyword>
<proteinExistence type="predicted"/>
<evidence type="ECO:0000313" key="7">
    <source>
        <dbReference type="Proteomes" id="UP000694865"/>
    </source>
</evidence>
<dbReference type="PROSITE" id="PS50294">
    <property type="entry name" value="WD_REPEATS_REGION"/>
    <property type="match status" value="2"/>
</dbReference>
<feature type="region of interest" description="Disordered" evidence="5">
    <location>
        <begin position="36"/>
        <end position="70"/>
    </location>
</feature>
<feature type="repeat" description="WD" evidence="3">
    <location>
        <begin position="493"/>
        <end position="521"/>
    </location>
</feature>
<dbReference type="InterPro" id="IPR036322">
    <property type="entry name" value="WD40_repeat_dom_sf"/>
</dbReference>
<dbReference type="PANTHER" id="PTHR19863:SF5">
    <property type="entry name" value="WD REPEAT-CONTAINING PROTEIN 47"/>
    <property type="match status" value="1"/>
</dbReference>
<evidence type="ECO:0000256" key="2">
    <source>
        <dbReference type="ARBA" id="ARBA00022737"/>
    </source>
</evidence>
<feature type="repeat" description="WD" evidence="3">
    <location>
        <begin position="539"/>
        <end position="574"/>
    </location>
</feature>
<dbReference type="SUPFAM" id="SSF50978">
    <property type="entry name" value="WD40 repeat-like"/>
    <property type="match status" value="1"/>
</dbReference>
<dbReference type="Gene3D" id="2.130.10.10">
    <property type="entry name" value="YVTN repeat-like/Quinoprotein amine dehydrogenase"/>
    <property type="match status" value="2"/>
</dbReference>
<feature type="compositionally biased region" description="Polar residues" evidence="5">
    <location>
        <begin position="56"/>
        <end position="70"/>
    </location>
</feature>
<dbReference type="PROSITE" id="PS00678">
    <property type="entry name" value="WD_REPEATS_1"/>
    <property type="match status" value="1"/>
</dbReference>
<dbReference type="Pfam" id="PF00400">
    <property type="entry name" value="WD40"/>
    <property type="match status" value="6"/>
</dbReference>
<dbReference type="PANTHER" id="PTHR19863">
    <property type="entry name" value="NEMITIN (NEURONAL ENRICHED MAP INTERACTING PROTEIN) HOMOLOG"/>
    <property type="match status" value="1"/>
</dbReference>
<reference evidence="8" key="1">
    <citation type="submission" date="2025-08" db="UniProtKB">
        <authorList>
            <consortium name="RefSeq"/>
        </authorList>
    </citation>
    <scope>IDENTIFICATION</scope>
    <source>
        <tissue evidence="8">Testes</tissue>
    </source>
</reference>
<gene>
    <name evidence="8" type="primary">LOC100368183</name>
</gene>
<keyword evidence="2" id="KW-0677">Repeat</keyword>
<dbReference type="InterPro" id="IPR040067">
    <property type="entry name" value="WDR47"/>
</dbReference>
<name>A0ABM0MBZ3_SACKO</name>
<dbReference type="GeneID" id="100368183"/>
<feature type="region of interest" description="Disordered" evidence="5">
    <location>
        <begin position="149"/>
        <end position="247"/>
    </location>
</feature>
<sequence length="574" mass="62425">MPCLDPLLIFIFLLQVEMLVQVCLVLLKMSRMVFRGSSSSGRGSPSQLSPKLKGQSAGQQPIQGLSPSPKFNQSTVLEVRESTQIYQQHQLERERLQQQLQQRERERDLMQQQLLGTPPSSLGNINQVGQSLITSSPQHHQLAAYPSNMTIHQPLPPQASVAPSPRHQSSRPVGPIQKSHTSFSEKANRTSGGIQGLNMTYSTPAQPNHPSQDTYIHQHDTLEAGSLPSSARHDGKSNAKPSGSVSSGIGGQFYPVTTLEDVQAIRAVAFNPTGSLYAVGSNSKTLRICAYPEVTGSEQQSMQPNVLYKRNRHHKGSIYCAAWSASGELVATGSNDKAIKLMRFDINKCNADGPDTELTMHDGTVRDVMFIQDPNSIPILLSGGAGDCSIYMTDCNRGEGIQSLTGHSGHVLSLHAWASCMLASGAQDKTIRFWDLRTPRCVNVIGSPGSDRGEGSPVAAVCVDPTDRLLASSQEDGTVMLYDIRGARIVQTFSPHQDEVRSAKFAPNSYCLLTGSYDQTVIETSLKGDLTKPLVSSVVAEHKDKVIQCRWHPTDLTFLTSSADKTAVLWAKSK</sequence>
<evidence type="ECO:0000256" key="5">
    <source>
        <dbReference type="SAM" id="MobiDB-lite"/>
    </source>
</evidence>
<keyword evidence="6" id="KW-1133">Transmembrane helix</keyword>
<keyword evidence="7" id="KW-1185">Reference proteome</keyword>
<dbReference type="SMART" id="SM00320">
    <property type="entry name" value="WD40"/>
    <property type="match status" value="7"/>
</dbReference>
<feature type="repeat" description="WD" evidence="3">
    <location>
        <begin position="404"/>
        <end position="444"/>
    </location>
</feature>
<dbReference type="InterPro" id="IPR001680">
    <property type="entry name" value="WD40_rpt"/>
</dbReference>
<dbReference type="InterPro" id="IPR019775">
    <property type="entry name" value="WD40_repeat_CS"/>
</dbReference>
<organism evidence="7 8">
    <name type="scientific">Saccoglossus kowalevskii</name>
    <name type="common">Acorn worm</name>
    <dbReference type="NCBI Taxonomy" id="10224"/>
    <lineage>
        <taxon>Eukaryota</taxon>
        <taxon>Metazoa</taxon>
        <taxon>Hemichordata</taxon>
        <taxon>Enteropneusta</taxon>
        <taxon>Harrimaniidae</taxon>
        <taxon>Saccoglossus</taxon>
    </lineage>
</organism>
<accession>A0ABM0MBZ3</accession>
<evidence type="ECO:0000313" key="8">
    <source>
        <dbReference type="RefSeq" id="XP_006817534.1"/>
    </source>
</evidence>
<evidence type="ECO:0000256" key="4">
    <source>
        <dbReference type="SAM" id="Coils"/>
    </source>
</evidence>
<evidence type="ECO:0000256" key="3">
    <source>
        <dbReference type="PROSITE-ProRule" id="PRU00221"/>
    </source>
</evidence>
<feature type="repeat" description="WD" evidence="3">
    <location>
        <begin position="311"/>
        <end position="341"/>
    </location>
</feature>
<keyword evidence="1 3" id="KW-0853">WD repeat</keyword>
<dbReference type="InterPro" id="IPR015943">
    <property type="entry name" value="WD40/YVTN_repeat-like_dom_sf"/>
</dbReference>
<feature type="compositionally biased region" description="Polar residues" evidence="5">
    <location>
        <begin position="178"/>
        <end position="215"/>
    </location>
</feature>
<keyword evidence="6" id="KW-0812">Transmembrane</keyword>
<keyword evidence="4" id="KW-0175">Coiled coil</keyword>
<dbReference type="PROSITE" id="PS50082">
    <property type="entry name" value="WD_REPEATS_2"/>
    <property type="match status" value="5"/>
</dbReference>
<feature type="transmembrane region" description="Helical" evidence="6">
    <location>
        <begin position="6"/>
        <end position="27"/>
    </location>
</feature>
<dbReference type="RefSeq" id="XP_006817534.1">
    <property type="nucleotide sequence ID" value="XM_006817471.1"/>
</dbReference>
<feature type="compositionally biased region" description="Low complexity" evidence="5">
    <location>
        <begin position="36"/>
        <end position="49"/>
    </location>
</feature>
<dbReference type="Proteomes" id="UP000694865">
    <property type="component" value="Unplaced"/>
</dbReference>
<protein>
    <submittedName>
        <fullName evidence="8">WD repeat-containing protein 47-like</fullName>
    </submittedName>
</protein>
<feature type="coiled-coil region" evidence="4">
    <location>
        <begin position="79"/>
        <end position="113"/>
    </location>
</feature>
<evidence type="ECO:0000256" key="6">
    <source>
        <dbReference type="SAM" id="Phobius"/>
    </source>
</evidence>
<dbReference type="CDD" id="cd00200">
    <property type="entry name" value="WD40"/>
    <property type="match status" value="1"/>
</dbReference>